<dbReference type="PROSITE" id="PS50943">
    <property type="entry name" value="HTH_CROC1"/>
    <property type="match status" value="1"/>
</dbReference>
<dbReference type="GO" id="GO:0003677">
    <property type="term" value="F:DNA binding"/>
    <property type="evidence" value="ECO:0007669"/>
    <property type="project" value="InterPro"/>
</dbReference>
<proteinExistence type="predicted"/>
<evidence type="ECO:0000259" key="1">
    <source>
        <dbReference type="PROSITE" id="PS50943"/>
    </source>
</evidence>
<dbReference type="InterPro" id="IPR001387">
    <property type="entry name" value="Cro/C1-type_HTH"/>
</dbReference>
<organism evidence="2 3">
    <name type="scientific">Priestia megaterium</name>
    <name type="common">Bacillus megaterium</name>
    <dbReference type="NCBI Taxonomy" id="1404"/>
    <lineage>
        <taxon>Bacteria</taxon>
        <taxon>Bacillati</taxon>
        <taxon>Bacillota</taxon>
        <taxon>Bacilli</taxon>
        <taxon>Bacillales</taxon>
        <taxon>Bacillaceae</taxon>
        <taxon>Priestia</taxon>
    </lineage>
</organism>
<reference evidence="2 3" key="1">
    <citation type="submission" date="2017-07" db="EMBL/GenBank/DDBJ databases">
        <title>Isolation and development of strain Bacillus megaterium SR7 for enhanced growth and metabolite production under supercritical carbon dioxide.</title>
        <authorList>
            <person name="Freedman A.J.E."/>
            <person name="Peet K.C."/>
            <person name="Boock J.T."/>
            <person name="Penn K."/>
            <person name="Prather K.L.J."/>
            <person name="Thompson J.R."/>
        </authorList>
    </citation>
    <scope>NUCLEOTIDE SEQUENCE [LARGE SCALE GENOMIC DNA]</scope>
    <source>
        <strain evidence="2 3">SR7</strain>
    </source>
</reference>
<accession>A0AA86I6C7</accession>
<dbReference type="Pfam" id="PF01381">
    <property type="entry name" value="HTH_3"/>
    <property type="match status" value="1"/>
</dbReference>
<dbReference type="Gene3D" id="1.10.260.40">
    <property type="entry name" value="lambda repressor-like DNA-binding domains"/>
    <property type="match status" value="1"/>
</dbReference>
<dbReference type="InterPro" id="IPR010982">
    <property type="entry name" value="Lambda_DNA-bd_dom_sf"/>
</dbReference>
<dbReference type="EMBL" id="CP022674">
    <property type="protein sequence ID" value="AXI29481.1"/>
    <property type="molecule type" value="Genomic_DNA"/>
</dbReference>
<dbReference type="AlphaFoldDB" id="A0AA86I6C7"/>
<dbReference type="Proteomes" id="UP000253834">
    <property type="component" value="Chromosome"/>
</dbReference>
<gene>
    <name evidence="2" type="ORF">CIB87_10835</name>
</gene>
<dbReference type="RefSeq" id="WP_114895497.1">
    <property type="nucleotide sequence ID" value="NZ_CP022674.1"/>
</dbReference>
<dbReference type="SUPFAM" id="SSF47413">
    <property type="entry name" value="lambda repressor-like DNA-binding domains"/>
    <property type="match status" value="1"/>
</dbReference>
<feature type="domain" description="HTH cro/C1-type" evidence="1">
    <location>
        <begin position="9"/>
        <end position="42"/>
    </location>
</feature>
<dbReference type="SMART" id="SM00530">
    <property type="entry name" value="HTH_XRE"/>
    <property type="match status" value="1"/>
</dbReference>
<dbReference type="CDD" id="cd00093">
    <property type="entry name" value="HTH_XRE"/>
    <property type="match status" value="1"/>
</dbReference>
<protein>
    <recommendedName>
        <fullName evidence="1">HTH cro/C1-type domain-containing protein</fullName>
    </recommendedName>
</protein>
<name>A0AA86I6C7_PRIMG</name>
<evidence type="ECO:0000313" key="2">
    <source>
        <dbReference type="EMBL" id="AXI29481.1"/>
    </source>
</evidence>
<evidence type="ECO:0000313" key="3">
    <source>
        <dbReference type="Proteomes" id="UP000253834"/>
    </source>
</evidence>
<sequence length="170" mass="19885">MKTKANLGEILKEQGKTQTEFAKEIGYDQSTISKWANGSRTIAKEAKPILARGIDSFKYYIGTMKETAGISLTPYMNGDRIHRDIASMRMLVEKERKEAEEYWRKDFWHIPPEFANEIEREEVRQFIKEYSEKLAAEFNLLAVVCERYGFSLKQIDQQLEMTFRSRGLVK</sequence>